<proteinExistence type="predicted"/>
<name>A0A9D4C6X5_DREPO</name>
<accession>A0A9D4C6X5</accession>
<evidence type="ECO:0000313" key="2">
    <source>
        <dbReference type="Proteomes" id="UP000828390"/>
    </source>
</evidence>
<comment type="caution">
    <text evidence="1">The sequence shown here is derived from an EMBL/GenBank/DDBJ whole genome shotgun (WGS) entry which is preliminary data.</text>
</comment>
<dbReference type="Proteomes" id="UP000828390">
    <property type="component" value="Unassembled WGS sequence"/>
</dbReference>
<dbReference type="EMBL" id="JAIWYP010000013">
    <property type="protein sequence ID" value="KAH3718587.1"/>
    <property type="molecule type" value="Genomic_DNA"/>
</dbReference>
<keyword evidence="2" id="KW-1185">Reference proteome</keyword>
<dbReference type="AlphaFoldDB" id="A0A9D4C6X5"/>
<reference evidence="1" key="2">
    <citation type="submission" date="2020-11" db="EMBL/GenBank/DDBJ databases">
        <authorList>
            <person name="McCartney M.A."/>
            <person name="Auch B."/>
            <person name="Kono T."/>
            <person name="Mallez S."/>
            <person name="Becker A."/>
            <person name="Gohl D.M."/>
            <person name="Silverstein K.A.T."/>
            <person name="Koren S."/>
            <person name="Bechman K.B."/>
            <person name="Herman A."/>
            <person name="Abrahante J.E."/>
            <person name="Garbe J."/>
        </authorList>
    </citation>
    <scope>NUCLEOTIDE SEQUENCE</scope>
    <source>
        <strain evidence="1">Duluth1</strain>
        <tissue evidence="1">Whole animal</tissue>
    </source>
</reference>
<sequence length="56" mass="6245">MLSADHTGVLTWTEQEVPQRHMKACIPRITQTLSTETWSQALGGIENLVHLFVLVG</sequence>
<organism evidence="1 2">
    <name type="scientific">Dreissena polymorpha</name>
    <name type="common">Zebra mussel</name>
    <name type="synonym">Mytilus polymorpha</name>
    <dbReference type="NCBI Taxonomy" id="45954"/>
    <lineage>
        <taxon>Eukaryota</taxon>
        <taxon>Metazoa</taxon>
        <taxon>Spiralia</taxon>
        <taxon>Lophotrochozoa</taxon>
        <taxon>Mollusca</taxon>
        <taxon>Bivalvia</taxon>
        <taxon>Autobranchia</taxon>
        <taxon>Heteroconchia</taxon>
        <taxon>Euheterodonta</taxon>
        <taxon>Imparidentia</taxon>
        <taxon>Neoheterodontei</taxon>
        <taxon>Myida</taxon>
        <taxon>Dreissenoidea</taxon>
        <taxon>Dreissenidae</taxon>
        <taxon>Dreissena</taxon>
    </lineage>
</organism>
<reference evidence="1" key="1">
    <citation type="journal article" date="2019" name="bioRxiv">
        <title>The Genome of the Zebra Mussel, Dreissena polymorpha: A Resource for Invasive Species Research.</title>
        <authorList>
            <person name="McCartney M.A."/>
            <person name="Auch B."/>
            <person name="Kono T."/>
            <person name="Mallez S."/>
            <person name="Zhang Y."/>
            <person name="Obille A."/>
            <person name="Becker A."/>
            <person name="Abrahante J.E."/>
            <person name="Garbe J."/>
            <person name="Badalamenti J.P."/>
            <person name="Herman A."/>
            <person name="Mangelson H."/>
            <person name="Liachko I."/>
            <person name="Sullivan S."/>
            <person name="Sone E.D."/>
            <person name="Koren S."/>
            <person name="Silverstein K.A.T."/>
            <person name="Beckman K.B."/>
            <person name="Gohl D.M."/>
        </authorList>
    </citation>
    <scope>NUCLEOTIDE SEQUENCE</scope>
    <source>
        <strain evidence="1">Duluth1</strain>
        <tissue evidence="1">Whole animal</tissue>
    </source>
</reference>
<gene>
    <name evidence="1" type="ORF">DPMN_061393</name>
</gene>
<protein>
    <submittedName>
        <fullName evidence="1">Uncharacterized protein</fullName>
    </submittedName>
</protein>
<evidence type="ECO:0000313" key="1">
    <source>
        <dbReference type="EMBL" id="KAH3718587.1"/>
    </source>
</evidence>